<keyword evidence="3" id="KW-1185">Reference proteome</keyword>
<evidence type="ECO:0000313" key="3">
    <source>
        <dbReference type="Proteomes" id="UP001597438"/>
    </source>
</evidence>
<proteinExistence type="predicted"/>
<dbReference type="RefSeq" id="WP_251741353.1">
    <property type="nucleotide sequence ID" value="NZ_JBHUOJ010000012.1"/>
</dbReference>
<keyword evidence="1" id="KW-0812">Transmembrane</keyword>
<accession>A0ABW5X5P0</accession>
<reference evidence="3" key="1">
    <citation type="journal article" date="2019" name="Int. J. Syst. Evol. Microbiol.">
        <title>The Global Catalogue of Microorganisms (GCM) 10K type strain sequencing project: providing services to taxonomists for standard genome sequencing and annotation.</title>
        <authorList>
            <consortium name="The Broad Institute Genomics Platform"/>
            <consortium name="The Broad Institute Genome Sequencing Center for Infectious Disease"/>
            <person name="Wu L."/>
            <person name="Ma J."/>
        </authorList>
    </citation>
    <scope>NUCLEOTIDE SEQUENCE [LARGE SCALE GENOMIC DNA]</scope>
    <source>
        <strain evidence="3">KCTC 52925</strain>
    </source>
</reference>
<comment type="caution">
    <text evidence="2">The sequence shown here is derived from an EMBL/GenBank/DDBJ whole genome shotgun (WGS) entry which is preliminary data.</text>
</comment>
<protein>
    <submittedName>
        <fullName evidence="2">Uncharacterized protein</fullName>
    </submittedName>
</protein>
<dbReference type="EMBL" id="JBHUOJ010000012">
    <property type="protein sequence ID" value="MFD2833004.1"/>
    <property type="molecule type" value="Genomic_DNA"/>
</dbReference>
<feature type="transmembrane region" description="Helical" evidence="1">
    <location>
        <begin position="7"/>
        <end position="27"/>
    </location>
</feature>
<sequence length="65" mass="8329">MSKFFKYFEFAYIAFAVFFAYEAIRIWNTERNRAYIFLFFVVVAVFMFFFKRRFRRRFEDRNKKS</sequence>
<organism evidence="2 3">
    <name type="scientific">Christiangramia antarctica</name>
    <dbReference type="NCBI Taxonomy" id="2058158"/>
    <lineage>
        <taxon>Bacteria</taxon>
        <taxon>Pseudomonadati</taxon>
        <taxon>Bacteroidota</taxon>
        <taxon>Flavobacteriia</taxon>
        <taxon>Flavobacteriales</taxon>
        <taxon>Flavobacteriaceae</taxon>
        <taxon>Christiangramia</taxon>
    </lineage>
</organism>
<evidence type="ECO:0000313" key="2">
    <source>
        <dbReference type="EMBL" id="MFD2833004.1"/>
    </source>
</evidence>
<keyword evidence="1" id="KW-0472">Membrane</keyword>
<feature type="transmembrane region" description="Helical" evidence="1">
    <location>
        <begin position="33"/>
        <end position="50"/>
    </location>
</feature>
<keyword evidence="1" id="KW-1133">Transmembrane helix</keyword>
<gene>
    <name evidence="2" type="ORF">ACFSYS_06860</name>
</gene>
<dbReference type="Proteomes" id="UP001597438">
    <property type="component" value="Unassembled WGS sequence"/>
</dbReference>
<name>A0ABW5X5P0_9FLAO</name>
<evidence type="ECO:0000256" key="1">
    <source>
        <dbReference type="SAM" id="Phobius"/>
    </source>
</evidence>